<proteinExistence type="predicted"/>
<evidence type="ECO:0000256" key="3">
    <source>
        <dbReference type="ARBA" id="ARBA00022989"/>
    </source>
</evidence>
<name>A0A9W6ESZ4_9LACO</name>
<dbReference type="EMBL" id="BRPL01000002">
    <property type="protein sequence ID" value="GLB46972.1"/>
    <property type="molecule type" value="Genomic_DNA"/>
</dbReference>
<evidence type="ECO:0000256" key="5">
    <source>
        <dbReference type="SAM" id="Coils"/>
    </source>
</evidence>
<evidence type="ECO:0000313" key="8">
    <source>
        <dbReference type="EMBL" id="GLB46972.1"/>
    </source>
</evidence>
<dbReference type="AlphaFoldDB" id="A0A9W6ESZ4"/>
<keyword evidence="4 6" id="KW-0472">Membrane</keyword>
<evidence type="ECO:0000256" key="2">
    <source>
        <dbReference type="ARBA" id="ARBA00022692"/>
    </source>
</evidence>
<feature type="transmembrane region" description="Helical" evidence="6">
    <location>
        <begin position="7"/>
        <end position="33"/>
    </location>
</feature>
<reference evidence="8" key="2">
    <citation type="journal article" date="2023" name="PLoS ONE">
        <title>Philodulcilactobacillus myokoensis gen. nov., sp. nov., a fructophilic, acidophilic, and agar-phobic lactic acid bacterium isolated from fermented vegetable extracts.</title>
        <authorList>
            <person name="Kouya T."/>
            <person name="Ishiyama Y."/>
            <person name="Ohashi S."/>
            <person name="Kumakubo R."/>
            <person name="Yamazaki T."/>
            <person name="Otaki T."/>
        </authorList>
    </citation>
    <scope>NUCLEOTIDE SEQUENCE</scope>
    <source>
        <strain evidence="8">WR16-4</strain>
    </source>
</reference>
<feature type="coiled-coil region" evidence="5">
    <location>
        <begin position="68"/>
        <end position="102"/>
    </location>
</feature>
<keyword evidence="3 6" id="KW-1133">Transmembrane helix</keyword>
<dbReference type="Proteomes" id="UP001144204">
    <property type="component" value="Unassembled WGS sequence"/>
</dbReference>
<dbReference type="Pfam" id="PF06305">
    <property type="entry name" value="LapA_dom"/>
    <property type="match status" value="1"/>
</dbReference>
<reference evidence="8" key="1">
    <citation type="submission" date="2022-07" db="EMBL/GenBank/DDBJ databases">
        <authorList>
            <person name="Kouya T."/>
            <person name="Ishiyama Y."/>
        </authorList>
    </citation>
    <scope>NUCLEOTIDE SEQUENCE</scope>
    <source>
        <strain evidence="8">WR16-4</strain>
    </source>
</reference>
<evidence type="ECO:0000256" key="6">
    <source>
        <dbReference type="SAM" id="Phobius"/>
    </source>
</evidence>
<dbReference type="PANTHER" id="PTHR41335">
    <property type="entry name" value="MEMBRANE PROTEIN-RELATED"/>
    <property type="match status" value="1"/>
</dbReference>
<dbReference type="PANTHER" id="PTHR41335:SF1">
    <property type="entry name" value="MEMBRANE PROTEIN"/>
    <property type="match status" value="1"/>
</dbReference>
<dbReference type="GO" id="GO:0005886">
    <property type="term" value="C:plasma membrane"/>
    <property type="evidence" value="ECO:0007669"/>
    <property type="project" value="InterPro"/>
</dbReference>
<evidence type="ECO:0000313" key="9">
    <source>
        <dbReference type="Proteomes" id="UP001144204"/>
    </source>
</evidence>
<comment type="caution">
    <text evidence="8">The sequence shown here is derived from an EMBL/GenBank/DDBJ whole genome shotgun (WGS) entry which is preliminary data.</text>
</comment>
<keyword evidence="2 6" id="KW-0812">Transmembrane</keyword>
<gene>
    <name evidence="8" type="ORF">WR164_09510</name>
</gene>
<feature type="transmembrane region" description="Helical" evidence="6">
    <location>
        <begin position="39"/>
        <end position="59"/>
    </location>
</feature>
<evidence type="ECO:0000259" key="7">
    <source>
        <dbReference type="Pfam" id="PF06305"/>
    </source>
</evidence>
<accession>A0A9W6ESZ4</accession>
<keyword evidence="1" id="KW-1003">Cell membrane</keyword>
<dbReference type="RefSeq" id="WP_286136433.1">
    <property type="nucleotide sequence ID" value="NZ_BRPL01000002.1"/>
</dbReference>
<organism evidence="8 9">
    <name type="scientific">Philodulcilactobacillus myokoensis</name>
    <dbReference type="NCBI Taxonomy" id="2929573"/>
    <lineage>
        <taxon>Bacteria</taxon>
        <taxon>Bacillati</taxon>
        <taxon>Bacillota</taxon>
        <taxon>Bacilli</taxon>
        <taxon>Lactobacillales</taxon>
        <taxon>Lactobacillaceae</taxon>
        <taxon>Philodulcilactobacillus</taxon>
    </lineage>
</organism>
<feature type="domain" description="Lipopolysaccharide assembly protein A" evidence="7">
    <location>
        <begin position="24"/>
        <end position="85"/>
    </location>
</feature>
<evidence type="ECO:0000256" key="1">
    <source>
        <dbReference type="ARBA" id="ARBA00022475"/>
    </source>
</evidence>
<dbReference type="InterPro" id="IPR010445">
    <property type="entry name" value="LapA_dom"/>
</dbReference>
<protein>
    <recommendedName>
        <fullName evidence="7">Lipopolysaccharide assembly protein A domain-containing protein</fullName>
    </recommendedName>
</protein>
<evidence type="ECO:0000256" key="4">
    <source>
        <dbReference type="ARBA" id="ARBA00023136"/>
    </source>
</evidence>
<sequence length="105" mass="12145">MKRQIQMITLIILLILIAIFALLNMGTVSIHFGFSVVNIPLVLLLFISILLGMIINFLLSTINTFKQNSKYNQLKRKKNQEVKDLNQKIEHLNNQLVNKGKQIRK</sequence>
<keyword evidence="9" id="KW-1185">Reference proteome</keyword>
<keyword evidence="5" id="KW-0175">Coiled coil</keyword>